<evidence type="ECO:0000313" key="2">
    <source>
        <dbReference type="Proteomes" id="UP000548304"/>
    </source>
</evidence>
<gene>
    <name evidence="1" type="ORF">FHR84_002138</name>
</gene>
<organism evidence="1 2">
    <name type="scientific">Actinopolyspora biskrensis</name>
    <dbReference type="NCBI Taxonomy" id="1470178"/>
    <lineage>
        <taxon>Bacteria</taxon>
        <taxon>Bacillati</taxon>
        <taxon>Actinomycetota</taxon>
        <taxon>Actinomycetes</taxon>
        <taxon>Actinopolysporales</taxon>
        <taxon>Actinopolysporaceae</taxon>
        <taxon>Actinopolyspora</taxon>
    </lineage>
</organism>
<reference evidence="1 2" key="1">
    <citation type="submission" date="2020-07" db="EMBL/GenBank/DDBJ databases">
        <title>Genomic Encyclopedia of Type Strains, Phase III (KMG-III): the genomes of soil and plant-associated and newly described type strains.</title>
        <authorList>
            <person name="Whitman W."/>
        </authorList>
    </citation>
    <scope>NUCLEOTIDE SEQUENCE [LARGE SCALE GENOMIC DNA]</scope>
    <source>
        <strain evidence="1 2">CECT 8576</strain>
    </source>
</reference>
<name>A0A852Z9P3_9ACTN</name>
<dbReference type="AlphaFoldDB" id="A0A852Z9P3"/>
<accession>A0A852Z9P3</accession>
<keyword evidence="2" id="KW-1185">Reference proteome</keyword>
<evidence type="ECO:0000313" key="1">
    <source>
        <dbReference type="EMBL" id="NYH78813.1"/>
    </source>
</evidence>
<dbReference type="Proteomes" id="UP000548304">
    <property type="component" value="Unassembled WGS sequence"/>
</dbReference>
<protein>
    <submittedName>
        <fullName evidence="1">Uncharacterized protein</fullName>
    </submittedName>
</protein>
<dbReference type="EMBL" id="JACBYW010000003">
    <property type="protein sequence ID" value="NYH78813.1"/>
    <property type="molecule type" value="Genomic_DNA"/>
</dbReference>
<dbReference type="RefSeq" id="WP_179535255.1">
    <property type="nucleotide sequence ID" value="NZ_JACBYW010000003.1"/>
</dbReference>
<proteinExistence type="predicted"/>
<comment type="caution">
    <text evidence="1">The sequence shown here is derived from an EMBL/GenBank/DDBJ whole genome shotgun (WGS) entry which is preliminary data.</text>
</comment>
<sequence length="295" mass="33088">MGGTQYSLKWMRYDESTGDWTEPQLLTQDASGYAALSAFPGRGELWCLYPTEDEWYLNWTRYDSDNDEWSYPDRDPTRQLRSFGTSSLGNDLWCLQFPNSGSDWRLRGYRAAGNSWTPPSVFDPTGEWSPGLAECDGYLYCVHIANPGSKQPYQVQWTRFDGKSWEPNKDISGAEAGQSPVLAECLGQLHCVYSPTSYTSLQWSRFSEGAWSTPEEIPATAGATGDTVPAVAATGSGKLICCYQDAYTRQLYWTSYKQESNWEQPKQFEGVSNVESGPSLACYNEDVYCVYPVSG</sequence>
<dbReference type="SUPFAM" id="SSF89372">
    <property type="entry name" value="Fucose-specific lectin"/>
    <property type="match status" value="1"/>
</dbReference>